<feature type="chain" id="PRO_5032315163" evidence="2">
    <location>
        <begin position="21"/>
        <end position="171"/>
    </location>
</feature>
<keyword evidence="2" id="KW-0732">Signal</keyword>
<proteinExistence type="predicted"/>
<evidence type="ECO:0000256" key="1">
    <source>
        <dbReference type="SAM" id="Phobius"/>
    </source>
</evidence>
<dbReference type="EMBL" id="JADGMS010000001">
    <property type="protein sequence ID" value="KAF9689878.1"/>
    <property type="molecule type" value="Genomic_DNA"/>
</dbReference>
<comment type="caution">
    <text evidence="3">The sequence shown here is derived from an EMBL/GenBank/DDBJ whole genome shotgun (WGS) entry which is preliminary data.</text>
</comment>
<evidence type="ECO:0000313" key="3">
    <source>
        <dbReference type="EMBL" id="KAF9689878.1"/>
    </source>
</evidence>
<dbReference type="AlphaFoldDB" id="A0A835NC80"/>
<sequence>MVNYLFNLLVLVIKSHVGCGANTTTPRCAQVNTVQVAWHHPFHDFCVLVGFTCEQYGISVLYSVICHHLTVLTVYISLVWHYLSYPRKQFDGFCQVVSKSLNYSFNYLSSFELPIKMKFMKTLDRWKHLKYMSKGSHGFIEAETLLEKNKAFKARTSWWGTCAPMSMLCSV</sequence>
<evidence type="ECO:0000313" key="4">
    <source>
        <dbReference type="Proteomes" id="UP000657918"/>
    </source>
</evidence>
<organism evidence="3 4">
    <name type="scientific">Salix dunnii</name>
    <dbReference type="NCBI Taxonomy" id="1413687"/>
    <lineage>
        <taxon>Eukaryota</taxon>
        <taxon>Viridiplantae</taxon>
        <taxon>Streptophyta</taxon>
        <taxon>Embryophyta</taxon>
        <taxon>Tracheophyta</taxon>
        <taxon>Spermatophyta</taxon>
        <taxon>Magnoliopsida</taxon>
        <taxon>eudicotyledons</taxon>
        <taxon>Gunneridae</taxon>
        <taxon>Pentapetalae</taxon>
        <taxon>rosids</taxon>
        <taxon>fabids</taxon>
        <taxon>Malpighiales</taxon>
        <taxon>Salicaceae</taxon>
        <taxon>Saliceae</taxon>
        <taxon>Salix</taxon>
    </lineage>
</organism>
<keyword evidence="1" id="KW-1133">Transmembrane helix</keyword>
<keyword evidence="1" id="KW-0472">Membrane</keyword>
<keyword evidence="1" id="KW-0812">Transmembrane</keyword>
<accession>A0A835NC80</accession>
<dbReference type="Proteomes" id="UP000657918">
    <property type="component" value="Unassembled WGS sequence"/>
</dbReference>
<gene>
    <name evidence="3" type="ORF">SADUNF_Sadunf01G0138200</name>
</gene>
<keyword evidence="4" id="KW-1185">Reference proteome</keyword>
<reference evidence="3 4" key="1">
    <citation type="submission" date="2020-10" db="EMBL/GenBank/DDBJ databases">
        <title>Plant Genome Project.</title>
        <authorList>
            <person name="Zhang R.-G."/>
        </authorList>
    </citation>
    <scope>NUCLEOTIDE SEQUENCE [LARGE SCALE GENOMIC DNA]</scope>
    <source>
        <strain evidence="3">FAFU-HL-1</strain>
        <tissue evidence="3">Leaf</tissue>
    </source>
</reference>
<feature type="transmembrane region" description="Helical" evidence="1">
    <location>
        <begin position="60"/>
        <end position="83"/>
    </location>
</feature>
<feature type="signal peptide" evidence="2">
    <location>
        <begin position="1"/>
        <end position="20"/>
    </location>
</feature>
<evidence type="ECO:0000256" key="2">
    <source>
        <dbReference type="SAM" id="SignalP"/>
    </source>
</evidence>
<name>A0A835NC80_9ROSI</name>
<protein>
    <submittedName>
        <fullName evidence="3">Uncharacterized protein</fullName>
    </submittedName>
</protein>